<evidence type="ECO:0000313" key="2">
    <source>
        <dbReference type="Proteomes" id="UP000243502"/>
    </source>
</evidence>
<gene>
    <name evidence="1" type="ORF">C2L65_35330</name>
</gene>
<dbReference type="Proteomes" id="UP000243502">
    <property type="component" value="Chromosome 3"/>
</dbReference>
<dbReference type="KEGG" id="pter:C2L65_35330"/>
<organism evidence="1 2">
    <name type="scientific">Paraburkholderia terrae</name>
    <dbReference type="NCBI Taxonomy" id="311230"/>
    <lineage>
        <taxon>Bacteria</taxon>
        <taxon>Pseudomonadati</taxon>
        <taxon>Pseudomonadota</taxon>
        <taxon>Betaproteobacteria</taxon>
        <taxon>Burkholderiales</taxon>
        <taxon>Burkholderiaceae</taxon>
        <taxon>Paraburkholderia</taxon>
    </lineage>
</organism>
<dbReference type="EMBL" id="CP026113">
    <property type="protein sequence ID" value="AUT64895.1"/>
    <property type="molecule type" value="Genomic_DNA"/>
</dbReference>
<evidence type="ECO:0000313" key="1">
    <source>
        <dbReference type="EMBL" id="AUT64895.1"/>
    </source>
</evidence>
<proteinExistence type="predicted"/>
<sequence>MFISSARSRASSSNCSYSRSSASYLGLLRRPIPDSSICSARDAISCSLWFAVASLRSSARISTARDRAAPSTGLCKPKTCGSPLLRPTNARLDAPLFISSSCPVKQSCVRHMLGPICGPSRKPGISLPLRRTRLGPAIGVPHFDRSEDHPYSHKSKHAIALQEVIVMGGRLSAAIGADRVRSLVDLAESGGLVDLREAALYTENVSGSFLCPHDRIGRTMAREILLLALEVWDDRLVGNARHTYALDGELIAMFYALAAARSGEV</sequence>
<name>A0A2I8EZ45_9BURK</name>
<dbReference type="InterPro" id="IPR030987">
    <property type="entry name" value="AbiV"/>
</dbReference>
<dbReference type="AlphaFoldDB" id="A0A2I8EZ45"/>
<dbReference type="NCBIfam" id="TIGR04498">
    <property type="entry name" value="AbiV_defense"/>
    <property type="match status" value="1"/>
</dbReference>
<accession>A0A2I8EZ45</accession>
<protein>
    <submittedName>
        <fullName evidence="1">AbiV family abortive infection protein</fullName>
    </submittedName>
</protein>
<reference evidence="1 2" key="1">
    <citation type="submission" date="2018-01" db="EMBL/GenBank/DDBJ databases">
        <title>Species boundaries and ecological features among Paraburkholderia terrae DSMZ17804T, P. hospita DSMZ17164T and P. caribensis DSMZ13236T.</title>
        <authorList>
            <person name="Pratama A.A."/>
        </authorList>
    </citation>
    <scope>NUCLEOTIDE SEQUENCE [LARGE SCALE GENOMIC DNA]</scope>
    <source>
        <strain evidence="1 2">DSM 17804</strain>
    </source>
</reference>